<dbReference type="STRING" id="494026.PGLA_26040"/>
<reference evidence="1 2" key="1">
    <citation type="submission" date="2016-03" db="EMBL/GenBank/DDBJ databases">
        <title>Draft genome sequence of Paenibacillus glacialis DSM 22343.</title>
        <authorList>
            <person name="Shin S.-K."/>
            <person name="Yi H."/>
        </authorList>
    </citation>
    <scope>NUCLEOTIDE SEQUENCE [LARGE SCALE GENOMIC DNA]</scope>
    <source>
        <strain evidence="1 2">DSM 22343</strain>
    </source>
</reference>
<evidence type="ECO:0008006" key="3">
    <source>
        <dbReference type="Google" id="ProtNLM"/>
    </source>
</evidence>
<accession>A0A168C0K7</accession>
<sequence>MEEKNDTQTITDSEFLDLLRSARQDDPESMLELIELFKGDFLRLSKFIHMPQEDAISQIIVEFLEFIKRSED</sequence>
<protein>
    <recommendedName>
        <fullName evidence="3">Helix-turn-helix conjugative transposon-like domain-containing protein</fullName>
    </recommendedName>
</protein>
<name>A0A168C0K7_9BACL</name>
<dbReference type="AlphaFoldDB" id="A0A168C0K7"/>
<keyword evidence="2" id="KW-1185">Reference proteome</keyword>
<dbReference type="OrthoDB" id="2471504at2"/>
<evidence type="ECO:0000313" key="2">
    <source>
        <dbReference type="Proteomes" id="UP000076967"/>
    </source>
</evidence>
<organism evidence="1 2">
    <name type="scientific">Paenibacillus glacialis</name>
    <dbReference type="NCBI Taxonomy" id="494026"/>
    <lineage>
        <taxon>Bacteria</taxon>
        <taxon>Bacillati</taxon>
        <taxon>Bacillota</taxon>
        <taxon>Bacilli</taxon>
        <taxon>Bacillales</taxon>
        <taxon>Paenibacillaceae</taxon>
        <taxon>Paenibacillus</taxon>
    </lineage>
</organism>
<dbReference type="Proteomes" id="UP000076967">
    <property type="component" value="Unassembled WGS sequence"/>
</dbReference>
<evidence type="ECO:0000313" key="1">
    <source>
        <dbReference type="EMBL" id="OAB32945.1"/>
    </source>
</evidence>
<gene>
    <name evidence="1" type="ORF">PGLA_26040</name>
</gene>
<dbReference type="EMBL" id="LVJH01000074">
    <property type="protein sequence ID" value="OAB32945.1"/>
    <property type="molecule type" value="Genomic_DNA"/>
</dbReference>
<dbReference type="RefSeq" id="WP_068538106.1">
    <property type="nucleotide sequence ID" value="NZ_LVJH01000074.1"/>
</dbReference>
<proteinExistence type="predicted"/>
<comment type="caution">
    <text evidence="1">The sequence shown here is derived from an EMBL/GenBank/DDBJ whole genome shotgun (WGS) entry which is preliminary data.</text>
</comment>